<dbReference type="AlphaFoldDB" id="A0AA39WHQ6"/>
<evidence type="ECO:0000256" key="1">
    <source>
        <dbReference type="SAM" id="MobiDB-lite"/>
    </source>
</evidence>
<organism evidence="2 3">
    <name type="scientific">Bombardia bombarda</name>
    <dbReference type="NCBI Taxonomy" id="252184"/>
    <lineage>
        <taxon>Eukaryota</taxon>
        <taxon>Fungi</taxon>
        <taxon>Dikarya</taxon>
        <taxon>Ascomycota</taxon>
        <taxon>Pezizomycotina</taxon>
        <taxon>Sordariomycetes</taxon>
        <taxon>Sordariomycetidae</taxon>
        <taxon>Sordariales</taxon>
        <taxon>Lasiosphaeriaceae</taxon>
        <taxon>Bombardia</taxon>
    </lineage>
</organism>
<keyword evidence="3" id="KW-1185">Reference proteome</keyword>
<name>A0AA39WHQ6_9PEZI</name>
<feature type="compositionally biased region" description="Basic and acidic residues" evidence="1">
    <location>
        <begin position="82"/>
        <end position="93"/>
    </location>
</feature>
<gene>
    <name evidence="2" type="ORF">B0T17DRAFT_656729</name>
</gene>
<evidence type="ECO:0000313" key="3">
    <source>
        <dbReference type="Proteomes" id="UP001174934"/>
    </source>
</evidence>
<sequence>MPDISTCQLVPPCKQNRHAALLPDRQPTPIGKYFFTEEALTHDLAALKKGEIYLKGDFYTRAKAWYKAEIDRIVHLKRVENDVERRQQSRDPYQRGSSQNEPPNAKHLSPNPSSQYRRAANPDPAPTKGDYTLAPYDYAQYLNKNLNEHHPNLPWSYVQLQGLDAAYFSMRLERAVDAKLAELRDQRQGGITIQSGGGLGLMLTGYYRPPVRCALGRTPVVVAPPFEPAGALAPGEDWRPPAAARESGLMTLPPAWAISASAATVGTRRRTSLRLSAKAAVVVMGAVAAPVAEMQISPTLGRWPTSPKGVGVGVGAGEVWEDIRDNVVVVSGLEFAVDGGL</sequence>
<feature type="region of interest" description="Disordered" evidence="1">
    <location>
        <begin position="82"/>
        <end position="130"/>
    </location>
</feature>
<protein>
    <submittedName>
        <fullName evidence="2">Uncharacterized protein</fullName>
    </submittedName>
</protein>
<comment type="caution">
    <text evidence="2">The sequence shown here is derived from an EMBL/GenBank/DDBJ whole genome shotgun (WGS) entry which is preliminary data.</text>
</comment>
<evidence type="ECO:0000313" key="2">
    <source>
        <dbReference type="EMBL" id="KAK0615601.1"/>
    </source>
</evidence>
<dbReference type="EMBL" id="JAULSR010000006">
    <property type="protein sequence ID" value="KAK0615601.1"/>
    <property type="molecule type" value="Genomic_DNA"/>
</dbReference>
<reference evidence="2" key="1">
    <citation type="submission" date="2023-06" db="EMBL/GenBank/DDBJ databases">
        <title>Genome-scale phylogeny and comparative genomics of the fungal order Sordariales.</title>
        <authorList>
            <consortium name="Lawrence Berkeley National Laboratory"/>
            <person name="Hensen N."/>
            <person name="Bonometti L."/>
            <person name="Westerberg I."/>
            <person name="Brannstrom I.O."/>
            <person name="Guillou S."/>
            <person name="Cros-Aarteil S."/>
            <person name="Calhoun S."/>
            <person name="Haridas S."/>
            <person name="Kuo A."/>
            <person name="Mondo S."/>
            <person name="Pangilinan J."/>
            <person name="Riley R."/>
            <person name="LaButti K."/>
            <person name="Andreopoulos B."/>
            <person name="Lipzen A."/>
            <person name="Chen C."/>
            <person name="Yanf M."/>
            <person name="Daum C."/>
            <person name="Ng V."/>
            <person name="Clum A."/>
            <person name="Steindorff A."/>
            <person name="Ohm R."/>
            <person name="Martin F."/>
            <person name="Silar P."/>
            <person name="Natvig D."/>
            <person name="Lalanne C."/>
            <person name="Gautier V."/>
            <person name="Ament-velasquez S.L."/>
            <person name="Kruys A."/>
            <person name="Hutchinson M.I."/>
            <person name="Powell A.J."/>
            <person name="Barry K."/>
            <person name="Miller A.N."/>
            <person name="Grigoriev I.V."/>
            <person name="Debuchy R."/>
            <person name="Gladieux P."/>
            <person name="Thoren M.H."/>
            <person name="Johannesson H."/>
        </authorList>
    </citation>
    <scope>NUCLEOTIDE SEQUENCE</scope>
    <source>
        <strain evidence="2">SMH3391-2</strain>
    </source>
</reference>
<accession>A0AA39WHQ6</accession>
<proteinExistence type="predicted"/>
<dbReference type="Proteomes" id="UP001174934">
    <property type="component" value="Unassembled WGS sequence"/>
</dbReference>